<dbReference type="PANTHER" id="PTHR11669:SF5">
    <property type="entry name" value="REPLICATION FACTOR C SUBUNIT 2"/>
    <property type="match status" value="1"/>
</dbReference>
<dbReference type="GO" id="GO:0005524">
    <property type="term" value="F:ATP binding"/>
    <property type="evidence" value="ECO:0007669"/>
    <property type="project" value="InterPro"/>
</dbReference>
<name>A0A9W6ZX93_9STRA</name>
<evidence type="ECO:0000313" key="4">
    <source>
        <dbReference type="Proteomes" id="UP001165082"/>
    </source>
</evidence>
<feature type="domain" description="ATPase AAA-type core" evidence="2">
    <location>
        <begin position="4"/>
        <end position="44"/>
    </location>
</feature>
<dbReference type="InterPro" id="IPR027417">
    <property type="entry name" value="P-loop_NTPase"/>
</dbReference>
<reference evidence="3" key="1">
    <citation type="submission" date="2022-07" db="EMBL/GenBank/DDBJ databases">
        <title>Genome analysis of Parmales, a sister group of diatoms, reveals the evolutionary specialization of diatoms from phago-mixotrophs to photoautotrophs.</title>
        <authorList>
            <person name="Ban H."/>
            <person name="Sato S."/>
            <person name="Yoshikawa S."/>
            <person name="Kazumasa Y."/>
            <person name="Nakamura Y."/>
            <person name="Ichinomiya M."/>
            <person name="Saitoh K."/>
            <person name="Sato N."/>
            <person name="Blanc-Mathieu R."/>
            <person name="Endo H."/>
            <person name="Kuwata A."/>
            <person name="Ogata H."/>
        </authorList>
    </citation>
    <scope>NUCLEOTIDE SEQUENCE</scope>
</reference>
<keyword evidence="4" id="KW-1185">Reference proteome</keyword>
<gene>
    <name evidence="3" type="ORF">TrRE_jg8208</name>
</gene>
<dbReference type="PANTHER" id="PTHR11669">
    <property type="entry name" value="REPLICATION FACTOR C / DNA POLYMERASE III GAMMA-TAU SUBUNIT"/>
    <property type="match status" value="1"/>
</dbReference>
<accession>A0A9W6ZX93</accession>
<evidence type="ECO:0000313" key="3">
    <source>
        <dbReference type="EMBL" id="GMH58793.1"/>
    </source>
</evidence>
<evidence type="ECO:0000256" key="1">
    <source>
        <dbReference type="ARBA" id="ARBA00005378"/>
    </source>
</evidence>
<dbReference type="GO" id="GO:0006281">
    <property type="term" value="P:DNA repair"/>
    <property type="evidence" value="ECO:0007669"/>
    <property type="project" value="TreeGrafter"/>
</dbReference>
<comment type="similarity">
    <text evidence="1">Belongs to the activator 1 small subunits family.</text>
</comment>
<dbReference type="Pfam" id="PF00004">
    <property type="entry name" value="AAA"/>
    <property type="match status" value="1"/>
</dbReference>
<dbReference type="CDD" id="cd00009">
    <property type="entry name" value="AAA"/>
    <property type="match status" value="1"/>
</dbReference>
<dbReference type="Gene3D" id="3.40.50.300">
    <property type="entry name" value="P-loop containing nucleotide triphosphate hydrolases"/>
    <property type="match status" value="1"/>
</dbReference>
<protein>
    <recommendedName>
        <fullName evidence="2">ATPase AAA-type core domain-containing protein</fullName>
    </recommendedName>
</protein>
<feature type="non-terminal residue" evidence="3">
    <location>
        <position position="53"/>
    </location>
</feature>
<dbReference type="EMBL" id="BRXZ01000971">
    <property type="protein sequence ID" value="GMH58793.1"/>
    <property type="molecule type" value="Genomic_DNA"/>
</dbReference>
<dbReference type="InterPro" id="IPR003959">
    <property type="entry name" value="ATPase_AAA_core"/>
</dbReference>
<sequence length="53" mass="5530">MPNLILSGPPGTGKTTSVHALARELLGEEGYKAGVLELNASDARGIDVVRNKI</sequence>
<evidence type="ECO:0000259" key="2">
    <source>
        <dbReference type="Pfam" id="PF00004"/>
    </source>
</evidence>
<dbReference type="GO" id="GO:0016887">
    <property type="term" value="F:ATP hydrolysis activity"/>
    <property type="evidence" value="ECO:0007669"/>
    <property type="project" value="InterPro"/>
</dbReference>
<comment type="caution">
    <text evidence="3">The sequence shown here is derived from an EMBL/GenBank/DDBJ whole genome shotgun (WGS) entry which is preliminary data.</text>
</comment>
<dbReference type="GO" id="GO:0005634">
    <property type="term" value="C:nucleus"/>
    <property type="evidence" value="ECO:0007669"/>
    <property type="project" value="TreeGrafter"/>
</dbReference>
<organism evidence="3 4">
    <name type="scientific">Triparma retinervis</name>
    <dbReference type="NCBI Taxonomy" id="2557542"/>
    <lineage>
        <taxon>Eukaryota</taxon>
        <taxon>Sar</taxon>
        <taxon>Stramenopiles</taxon>
        <taxon>Ochrophyta</taxon>
        <taxon>Bolidophyceae</taxon>
        <taxon>Parmales</taxon>
        <taxon>Triparmaceae</taxon>
        <taxon>Triparma</taxon>
    </lineage>
</organism>
<dbReference type="InterPro" id="IPR050238">
    <property type="entry name" value="DNA_Rep/Repair_Clamp_Loader"/>
</dbReference>
<dbReference type="GO" id="GO:0006261">
    <property type="term" value="P:DNA-templated DNA replication"/>
    <property type="evidence" value="ECO:0007669"/>
    <property type="project" value="TreeGrafter"/>
</dbReference>
<dbReference type="SUPFAM" id="SSF52540">
    <property type="entry name" value="P-loop containing nucleoside triphosphate hydrolases"/>
    <property type="match status" value="1"/>
</dbReference>
<dbReference type="OrthoDB" id="4199794at2759"/>
<proteinExistence type="inferred from homology"/>
<dbReference type="GO" id="GO:0003689">
    <property type="term" value="F:DNA clamp loader activity"/>
    <property type="evidence" value="ECO:0007669"/>
    <property type="project" value="TreeGrafter"/>
</dbReference>
<dbReference type="AlphaFoldDB" id="A0A9W6ZX93"/>
<dbReference type="Proteomes" id="UP001165082">
    <property type="component" value="Unassembled WGS sequence"/>
</dbReference>
<dbReference type="GO" id="GO:0005663">
    <property type="term" value="C:DNA replication factor C complex"/>
    <property type="evidence" value="ECO:0007669"/>
    <property type="project" value="TreeGrafter"/>
</dbReference>